<evidence type="ECO:0000256" key="2">
    <source>
        <dbReference type="SAM" id="SignalP"/>
    </source>
</evidence>
<dbReference type="InterPro" id="IPR008964">
    <property type="entry name" value="Invasin/intimin_cell_adhesion"/>
</dbReference>
<feature type="signal peptide" evidence="2">
    <location>
        <begin position="1"/>
        <end position="19"/>
    </location>
</feature>
<comment type="caution">
    <text evidence="4">The sequence shown here is derived from an EMBL/GenBank/DDBJ whole genome shotgun (WGS) entry which is preliminary data.</text>
</comment>
<name>A0ABV4VKY8_9GAMM</name>
<sequence>MKSAYKVFLAGLCSLFLVACGGGGSISDDGTGTTPSDKYVIKLGLTNSSGQSITEVSNAAPGKLTAELTKNGSPYVGRIIFSLEGDGVLTPESGVTNTDGKVSIDVLPGNKPGSGRITATYTPTSGVAVTSSPVDFGTKGDGGAANGSAQVSLMLTDSSGTAVQSITSTTPGVLTATVTGLSKAAIVTFESTVGDLPVKTAITDPNGKASVTLYAGSSINAGTATASLSSGESDSIAFSIGATNVVMGSGSPFVSGKADVSAATLSAGGTATVSVLLRDSDGNPFTEPVDVKFASTCANKATPEAVLSTPVTAVGGQATSTYLAKGCFGDDPITVTADVGGKTLSATGTINVLSASVGSIVFLDATPKNIGIKGTGGVESSILRFKVLDTNNNPVANKTVNFTLNNPSSAGAKINPVSATSNSEGIVQTVVNSGTIAETVRVTATISGTSISSQSNLLVVSTGKPDQDSFSLSATALNVEGWNYDGATVTITARLADAFNNPVPDGTAVYFTAEGGAIESSCTTNKGVCSVVWTSQLPRPIGSNIGFFDLNGIQQKDPSAMLQQETNLVGGKYYGNKFGQPYGGRVTILATAIGEESFPDLNSNNILDLKAEFDLFKSITDTDGKITGCGRDNSGDCYDLSEAFVDHNEDGIYTPKYIDKTSDPQKLEPSGERETYVDFIDPSFPSGEGKFDVADIAYNGVLCDSSASGVKCSDQKSISVRRSLVLVMSGSDAVATRPTNVAINDVTGKSQIDLATKGTAKVTFTIADLNNQQMPAGTVVNFKATGASVTSSTSYTWPSTNYNGGRQFTVSLKGSDQADTGNFIVTVTTLGISGAGIEGTTTEVLNMPIVVTAPVTP</sequence>
<dbReference type="SMART" id="SM00634">
    <property type="entry name" value="BID_1"/>
    <property type="match status" value="1"/>
</dbReference>
<keyword evidence="5" id="KW-1185">Reference proteome</keyword>
<evidence type="ECO:0000256" key="1">
    <source>
        <dbReference type="ARBA" id="ARBA00010116"/>
    </source>
</evidence>
<dbReference type="InterPro" id="IPR013783">
    <property type="entry name" value="Ig-like_fold"/>
</dbReference>
<dbReference type="Pfam" id="PF02369">
    <property type="entry name" value="Big_1"/>
    <property type="match status" value="1"/>
</dbReference>
<protein>
    <submittedName>
        <fullName evidence="4">Ig-like domain-containing protein</fullName>
    </submittedName>
</protein>
<evidence type="ECO:0000259" key="3">
    <source>
        <dbReference type="PROSITE" id="PS51127"/>
    </source>
</evidence>
<dbReference type="SUPFAM" id="SSF49373">
    <property type="entry name" value="Invasin/intimin cell-adhesion fragments"/>
    <property type="match status" value="3"/>
</dbReference>
<evidence type="ECO:0000313" key="4">
    <source>
        <dbReference type="EMBL" id="MFB2620978.1"/>
    </source>
</evidence>
<organism evidence="4 5">
    <name type="scientific">Shewanella mangrovisoli</name>
    <dbReference type="NCBI Taxonomy" id="2864211"/>
    <lineage>
        <taxon>Bacteria</taxon>
        <taxon>Pseudomonadati</taxon>
        <taxon>Pseudomonadota</taxon>
        <taxon>Gammaproteobacteria</taxon>
        <taxon>Alteromonadales</taxon>
        <taxon>Shewanellaceae</taxon>
        <taxon>Shewanella</taxon>
    </lineage>
</organism>
<feature type="domain" description="Big-1" evidence="3">
    <location>
        <begin position="362"/>
        <end position="460"/>
    </location>
</feature>
<dbReference type="PROSITE" id="PS51127">
    <property type="entry name" value="BIG1"/>
    <property type="match status" value="1"/>
</dbReference>
<keyword evidence="2" id="KW-0732">Signal</keyword>
<dbReference type="EMBL" id="JBHFGU010000004">
    <property type="protein sequence ID" value="MFB2620978.1"/>
    <property type="molecule type" value="Genomic_DNA"/>
</dbReference>
<accession>A0ABV4VKY8</accession>
<comment type="similarity">
    <text evidence="1">Belongs to the intimin/invasin family.</text>
</comment>
<reference evidence="4 5" key="1">
    <citation type="submission" date="2024-09" db="EMBL/GenBank/DDBJ databases">
        <authorList>
            <person name="Zhang Y."/>
        </authorList>
    </citation>
    <scope>NUCLEOTIDE SEQUENCE [LARGE SCALE GENOMIC DNA]</scope>
    <source>
        <strain evidence="4 5">ZJ318</strain>
    </source>
</reference>
<dbReference type="InterPro" id="IPR003344">
    <property type="entry name" value="Big_1_dom"/>
</dbReference>
<dbReference type="PROSITE" id="PS51257">
    <property type="entry name" value="PROKAR_LIPOPROTEIN"/>
    <property type="match status" value="1"/>
</dbReference>
<proteinExistence type="inferred from homology"/>
<dbReference type="Proteomes" id="UP001576708">
    <property type="component" value="Unassembled WGS sequence"/>
</dbReference>
<dbReference type="Gene3D" id="2.60.40.10">
    <property type="entry name" value="Immunoglobulins"/>
    <property type="match status" value="3"/>
</dbReference>
<feature type="chain" id="PRO_5047380175" evidence="2">
    <location>
        <begin position="20"/>
        <end position="857"/>
    </location>
</feature>
<evidence type="ECO:0000313" key="5">
    <source>
        <dbReference type="Proteomes" id="UP001576708"/>
    </source>
</evidence>
<gene>
    <name evidence="4" type="ORF">ACE02W_14270</name>
</gene>
<dbReference type="RefSeq" id="WP_342202097.1">
    <property type="nucleotide sequence ID" value="NZ_JBCATE010000004.1"/>
</dbReference>